<dbReference type="Pfam" id="PF02878">
    <property type="entry name" value="PGM_PMM_I"/>
    <property type="match status" value="1"/>
</dbReference>
<dbReference type="GO" id="GO:0005737">
    <property type="term" value="C:cytoplasm"/>
    <property type="evidence" value="ECO:0007669"/>
    <property type="project" value="UniProtKB-SubCell"/>
</dbReference>
<evidence type="ECO:0000256" key="8">
    <source>
        <dbReference type="ARBA" id="ARBA00022842"/>
    </source>
</evidence>
<dbReference type="Proteomes" id="UP000664203">
    <property type="component" value="Unassembled WGS sequence"/>
</dbReference>
<dbReference type="PROSITE" id="PS00710">
    <property type="entry name" value="PGM_PMM"/>
    <property type="match status" value="1"/>
</dbReference>
<dbReference type="InterPro" id="IPR016055">
    <property type="entry name" value="A-D-PHexomutase_a/b/a-I/II/III"/>
</dbReference>
<evidence type="ECO:0000256" key="6">
    <source>
        <dbReference type="ARBA" id="ARBA00022553"/>
    </source>
</evidence>
<dbReference type="FunFam" id="3.40.120.10:FF:000035">
    <property type="entry name" value="Pgm3p"/>
    <property type="match status" value="1"/>
</dbReference>
<feature type="domain" description="Alpha-D-phosphohexomutase C-terminal" evidence="12">
    <location>
        <begin position="529"/>
        <end position="553"/>
    </location>
</feature>
<comment type="cofactor">
    <cofactor evidence="1">
        <name>Mg(2+)</name>
        <dbReference type="ChEBI" id="CHEBI:18420"/>
    </cofactor>
</comment>
<evidence type="ECO:0000313" key="16">
    <source>
        <dbReference type="EMBL" id="CAF9935570.1"/>
    </source>
</evidence>
<dbReference type="AlphaFoldDB" id="A0A8H3IZ26"/>
<evidence type="ECO:0000259" key="13">
    <source>
        <dbReference type="Pfam" id="PF02878"/>
    </source>
</evidence>
<keyword evidence="5" id="KW-0313">Glucose metabolism</keyword>
<dbReference type="Pfam" id="PF02880">
    <property type="entry name" value="PGM_PMM_III"/>
    <property type="match status" value="1"/>
</dbReference>
<dbReference type="OrthoDB" id="8300170at2759"/>
<keyword evidence="7 11" id="KW-0479">Metal-binding</keyword>
<evidence type="ECO:0000259" key="15">
    <source>
        <dbReference type="Pfam" id="PF02880"/>
    </source>
</evidence>
<organism evidence="16 17">
    <name type="scientific">Alectoria fallacina</name>
    <dbReference type="NCBI Taxonomy" id="1903189"/>
    <lineage>
        <taxon>Eukaryota</taxon>
        <taxon>Fungi</taxon>
        <taxon>Dikarya</taxon>
        <taxon>Ascomycota</taxon>
        <taxon>Pezizomycotina</taxon>
        <taxon>Lecanoromycetes</taxon>
        <taxon>OSLEUM clade</taxon>
        <taxon>Lecanoromycetidae</taxon>
        <taxon>Lecanorales</taxon>
        <taxon>Lecanorineae</taxon>
        <taxon>Parmeliaceae</taxon>
        <taxon>Alectoria</taxon>
    </lineage>
</organism>
<dbReference type="GO" id="GO:0008973">
    <property type="term" value="F:phosphopentomutase activity"/>
    <property type="evidence" value="ECO:0007669"/>
    <property type="project" value="TreeGrafter"/>
</dbReference>
<evidence type="ECO:0000256" key="4">
    <source>
        <dbReference type="ARBA" id="ARBA00022490"/>
    </source>
</evidence>
<dbReference type="Gene3D" id="3.30.310.50">
    <property type="entry name" value="Alpha-D-phosphohexomutase, C-terminal domain"/>
    <property type="match status" value="1"/>
</dbReference>
<dbReference type="GO" id="GO:0006166">
    <property type="term" value="P:purine ribonucleoside salvage"/>
    <property type="evidence" value="ECO:0007669"/>
    <property type="project" value="TreeGrafter"/>
</dbReference>
<dbReference type="InterPro" id="IPR036900">
    <property type="entry name" value="A-D-PHexomutase_C_sf"/>
</dbReference>
<keyword evidence="6" id="KW-0597">Phosphoprotein</keyword>
<keyword evidence="17" id="KW-1185">Reference proteome</keyword>
<evidence type="ECO:0000256" key="9">
    <source>
        <dbReference type="ARBA" id="ARBA00023235"/>
    </source>
</evidence>
<feature type="domain" description="Alpha-D-phosphohexomutase alpha/beta/alpha" evidence="15">
    <location>
        <begin position="326"/>
        <end position="430"/>
    </location>
</feature>
<sequence>MVNIEALTQEWLRLDRDEATRAEILDLVKQQNVKELEVLLTSRLTFGTAGLRARMGAGFSRLNSLTIIQTSQGLAQYLLEQRGTSAASAGVVIGYDGRHNSKKFAELAATAFIAKGFRVLWYEDLVHTPMVPFAVKELHTAAGVMVTASHNPKQDNGYKVYGSNACQINSPVDAQIADAILNNLEPVSWDIENNGRSKLLIPILERLRASYLETVHQYVGRSPKVTSTSLEFVYTPMHGVGLVPMEAILKVVDSQDRIVVVHEQAQPDAEFPTVVYPNPEENGALDLAKATADRDNIRLILANDPDADRFAVAEKLDDGSWHQFTGDQVGVLLSAHLAKIIKPERIGDDWMLTTAVSSQMLAVLAEAQRFAVEETLTGFKWLGNRSLALQSKGKTVHFAYEEALGYMFPDVVHDKDGIAAVVVFLRACKDWPSCSPWAKLQELYRDYGFFHTINTYWRSPDMTVTSAVFDQVRCLGKPHPKLVGRRVVVRWRDLTVGYDSSTDDHTPDLPISKGSQMITCWLEKLDGTDEGIRFTVRASGTEPKIKIYLECHSNNPISAETGAAQMLEHIKLEWFNDPCLIMEKKP</sequence>
<reference evidence="16" key="1">
    <citation type="submission" date="2021-03" db="EMBL/GenBank/DDBJ databases">
        <authorList>
            <person name="Tagirdzhanova G."/>
        </authorList>
    </citation>
    <scope>NUCLEOTIDE SEQUENCE</scope>
</reference>
<dbReference type="InterPro" id="IPR005844">
    <property type="entry name" value="A-D-PHexomutase_a/b/a-I"/>
</dbReference>
<dbReference type="InterPro" id="IPR005843">
    <property type="entry name" value="A-D-PHexomutase_C"/>
</dbReference>
<evidence type="ECO:0000313" key="17">
    <source>
        <dbReference type="Proteomes" id="UP000664203"/>
    </source>
</evidence>
<dbReference type="GO" id="GO:0000287">
    <property type="term" value="F:magnesium ion binding"/>
    <property type="evidence" value="ECO:0007669"/>
    <property type="project" value="InterPro"/>
</dbReference>
<dbReference type="Pfam" id="PF02879">
    <property type="entry name" value="PGM_PMM_II"/>
    <property type="match status" value="1"/>
</dbReference>
<dbReference type="GO" id="GO:0005634">
    <property type="term" value="C:nucleus"/>
    <property type="evidence" value="ECO:0007669"/>
    <property type="project" value="TreeGrafter"/>
</dbReference>
<comment type="caution">
    <text evidence="16">The sequence shown here is derived from an EMBL/GenBank/DDBJ whole genome shotgun (WGS) entry which is preliminary data.</text>
</comment>
<comment type="subcellular location">
    <subcellularLocation>
        <location evidence="2">Cytoplasm</location>
    </subcellularLocation>
</comment>
<evidence type="ECO:0000256" key="3">
    <source>
        <dbReference type="ARBA" id="ARBA00010231"/>
    </source>
</evidence>
<evidence type="ECO:0000259" key="12">
    <source>
        <dbReference type="Pfam" id="PF00408"/>
    </source>
</evidence>
<evidence type="ECO:0000259" key="14">
    <source>
        <dbReference type="Pfam" id="PF02879"/>
    </source>
</evidence>
<feature type="domain" description="Alpha-D-phosphohexomutase alpha/beta/alpha" evidence="13">
    <location>
        <begin position="44"/>
        <end position="183"/>
    </location>
</feature>
<dbReference type="InterPro" id="IPR016066">
    <property type="entry name" value="A-D-PHexomutase_CS"/>
</dbReference>
<gene>
    <name evidence="16" type="primary">PGM3</name>
    <name evidence="16" type="ORF">ALECFALPRED_006484</name>
</gene>
<evidence type="ECO:0000256" key="1">
    <source>
        <dbReference type="ARBA" id="ARBA00001946"/>
    </source>
</evidence>
<dbReference type="CDD" id="cd05799">
    <property type="entry name" value="PGM2"/>
    <property type="match status" value="1"/>
</dbReference>
<accession>A0A8H3IZ26</accession>
<evidence type="ECO:0000256" key="11">
    <source>
        <dbReference type="RuleBase" id="RU004326"/>
    </source>
</evidence>
<keyword evidence="9" id="KW-0413">Isomerase</keyword>
<evidence type="ECO:0000256" key="7">
    <source>
        <dbReference type="ARBA" id="ARBA00022723"/>
    </source>
</evidence>
<dbReference type="SUPFAM" id="SSF55957">
    <property type="entry name" value="Phosphoglucomutase, C-terminal domain"/>
    <property type="match status" value="1"/>
</dbReference>
<dbReference type="GO" id="GO:0006006">
    <property type="term" value="P:glucose metabolic process"/>
    <property type="evidence" value="ECO:0007669"/>
    <property type="project" value="UniProtKB-KW"/>
</dbReference>
<evidence type="ECO:0000256" key="10">
    <source>
        <dbReference type="ARBA" id="ARBA00023277"/>
    </source>
</evidence>
<evidence type="ECO:0000256" key="2">
    <source>
        <dbReference type="ARBA" id="ARBA00004496"/>
    </source>
</evidence>
<dbReference type="PANTHER" id="PTHR45745">
    <property type="entry name" value="PHOSPHOMANNOMUTASE 45A"/>
    <property type="match status" value="1"/>
</dbReference>
<keyword evidence="10" id="KW-0119">Carbohydrate metabolism</keyword>
<dbReference type="InterPro" id="IPR005845">
    <property type="entry name" value="A-D-PHexomutase_a/b/a-II"/>
</dbReference>
<dbReference type="Gene3D" id="3.40.120.10">
    <property type="entry name" value="Alpha-D-Glucose-1,6-Bisphosphate, subunit A, domain 3"/>
    <property type="match status" value="3"/>
</dbReference>
<comment type="similarity">
    <text evidence="3 11">Belongs to the phosphohexose mutase family.</text>
</comment>
<proteinExistence type="inferred from homology"/>
<evidence type="ECO:0000256" key="5">
    <source>
        <dbReference type="ARBA" id="ARBA00022526"/>
    </source>
</evidence>
<protein>
    <submittedName>
        <fullName evidence="16">Phosphoglucomutase-3</fullName>
    </submittedName>
</protein>
<feature type="domain" description="Alpha-D-phosphohexomutase alpha/beta/alpha" evidence="14">
    <location>
        <begin position="210"/>
        <end position="314"/>
    </location>
</feature>
<dbReference type="EMBL" id="CAJPDR010000411">
    <property type="protein sequence ID" value="CAF9935570.1"/>
    <property type="molecule type" value="Genomic_DNA"/>
</dbReference>
<dbReference type="Pfam" id="PF00408">
    <property type="entry name" value="PGM_PMM_IV"/>
    <property type="match status" value="1"/>
</dbReference>
<keyword evidence="8 11" id="KW-0460">Magnesium</keyword>
<keyword evidence="4" id="KW-0963">Cytoplasm</keyword>
<dbReference type="InterPro" id="IPR005846">
    <property type="entry name" value="A-D-PHexomutase_a/b/a-III"/>
</dbReference>
<name>A0A8H3IZ26_9LECA</name>
<dbReference type="PANTHER" id="PTHR45745:SF1">
    <property type="entry name" value="PHOSPHOGLUCOMUTASE 2B-RELATED"/>
    <property type="match status" value="1"/>
</dbReference>
<dbReference type="SUPFAM" id="SSF53738">
    <property type="entry name" value="Phosphoglucomutase, first 3 domains"/>
    <property type="match status" value="3"/>
</dbReference>